<dbReference type="PROSITE" id="PS51371">
    <property type="entry name" value="CBS"/>
    <property type="match status" value="1"/>
</dbReference>
<evidence type="ECO:0000313" key="11">
    <source>
        <dbReference type="EMBL" id="TKB47485.1"/>
    </source>
</evidence>
<dbReference type="Gene3D" id="1.25.60.10">
    <property type="entry name" value="MgtE N-terminal domain-like"/>
    <property type="match status" value="1"/>
</dbReference>
<evidence type="ECO:0000256" key="1">
    <source>
        <dbReference type="ARBA" id="ARBA00004141"/>
    </source>
</evidence>
<dbReference type="SUPFAM" id="SSF161093">
    <property type="entry name" value="MgtE membrane domain-like"/>
    <property type="match status" value="1"/>
</dbReference>
<gene>
    <name evidence="11" type="ORF">E8M12_01495</name>
</gene>
<reference evidence="11 12" key="1">
    <citation type="submission" date="2019-04" db="EMBL/GenBank/DDBJ databases">
        <title>Thalassotalea guangxiensis sp. nov., isolated from sediment of the coastal wetland.</title>
        <authorList>
            <person name="Zheng S."/>
            <person name="Zhang D."/>
        </authorList>
    </citation>
    <scope>NUCLEOTIDE SEQUENCE [LARGE SCALE GENOMIC DNA]</scope>
    <source>
        <strain evidence="11 12">ZS-4</strain>
    </source>
</reference>
<dbReference type="PANTHER" id="PTHR41394">
    <property type="entry name" value="MAGNESIUM TRANSPORTER MGTE"/>
    <property type="match status" value="1"/>
</dbReference>
<accession>A0A4U1BAP4</accession>
<comment type="subcellular location">
    <subcellularLocation>
        <location evidence="1">Membrane</location>
        <topology evidence="1">Multi-pass membrane protein</topology>
    </subcellularLocation>
</comment>
<dbReference type="Gene3D" id="1.10.357.20">
    <property type="entry name" value="SLC41 divalent cation transporters, integral membrane domain"/>
    <property type="match status" value="1"/>
</dbReference>
<organism evidence="11 12">
    <name type="scientific">Thalassotalea mangrovi</name>
    <dbReference type="NCBI Taxonomy" id="2572245"/>
    <lineage>
        <taxon>Bacteria</taxon>
        <taxon>Pseudomonadati</taxon>
        <taxon>Pseudomonadota</taxon>
        <taxon>Gammaproteobacteria</taxon>
        <taxon>Alteromonadales</taxon>
        <taxon>Colwelliaceae</taxon>
        <taxon>Thalassotalea</taxon>
    </lineage>
</organism>
<evidence type="ECO:0000313" key="12">
    <source>
        <dbReference type="Proteomes" id="UP000307999"/>
    </source>
</evidence>
<keyword evidence="7 9" id="KW-0472">Membrane</keyword>
<keyword evidence="5" id="KW-0460">Magnesium</keyword>
<dbReference type="SUPFAM" id="SSF54631">
    <property type="entry name" value="CBS-domain pair"/>
    <property type="match status" value="1"/>
</dbReference>
<keyword evidence="4 9" id="KW-0812">Transmembrane</keyword>
<proteinExistence type="inferred from homology"/>
<dbReference type="InterPro" id="IPR000644">
    <property type="entry name" value="CBS_dom"/>
</dbReference>
<dbReference type="GO" id="GO:0008324">
    <property type="term" value="F:monoatomic cation transmembrane transporter activity"/>
    <property type="evidence" value="ECO:0007669"/>
    <property type="project" value="InterPro"/>
</dbReference>
<dbReference type="SUPFAM" id="SSF158791">
    <property type="entry name" value="MgtE N-terminal domain-like"/>
    <property type="match status" value="1"/>
</dbReference>
<feature type="transmembrane region" description="Helical" evidence="9">
    <location>
        <begin position="357"/>
        <end position="379"/>
    </location>
</feature>
<keyword evidence="3" id="KW-0813">Transport</keyword>
<evidence type="ECO:0000256" key="4">
    <source>
        <dbReference type="ARBA" id="ARBA00022692"/>
    </source>
</evidence>
<keyword evidence="8" id="KW-0129">CBS domain</keyword>
<evidence type="ECO:0000256" key="3">
    <source>
        <dbReference type="ARBA" id="ARBA00022448"/>
    </source>
</evidence>
<dbReference type="InterPro" id="IPR006667">
    <property type="entry name" value="SLC41_membr_dom"/>
</dbReference>
<comment type="caution">
    <text evidence="11">The sequence shown here is derived from an EMBL/GenBank/DDBJ whole genome shotgun (WGS) entry which is preliminary data.</text>
</comment>
<dbReference type="Pfam" id="PF01769">
    <property type="entry name" value="MgtE"/>
    <property type="match status" value="1"/>
</dbReference>
<dbReference type="Gene3D" id="3.10.580.10">
    <property type="entry name" value="CBS-domain"/>
    <property type="match status" value="1"/>
</dbReference>
<sequence length="447" mass="48491">MNENSLVNVNINQLIETLAQPDFALPDEYGSLNALQWATIFESLLNSQRLALWPHIPSELSSSILSEMREDARGHFLSELPQANIEEAVFSGTNAEVVEILDALPQKTVVRLVNKLAPGTQSQIETSLSYSDEQVGRYADQEVYTIASTALVRDVLREVKSAEHLHEGNSYVVTDASAKYLGEVNINDLLNASAKQSIAELVHLPETQIDAEQSLLDASNLVRGSQKAALPVVDGHGRFIGQFSIQDALSVFQEYYESQMAHLGQVSDEDLFAPVVLSAKRRAIWLGINLLTAFLASFVIGIFDAVLVEVVALAVLMPIVASMGGITGSQTLTLSIRGLATGQLNSVNYQYLRRKEFLVAALNGAFWAVMVGILAYFWFSDVFVSVILASALLINMLVASLSGMAVPKVLDKLGVDPAIAGSVILTTITDVVGFFVFLGSATIIFLR</sequence>
<dbReference type="InterPro" id="IPR036739">
    <property type="entry name" value="SLC41_membr_dom_sf"/>
</dbReference>
<dbReference type="Proteomes" id="UP000307999">
    <property type="component" value="Unassembled WGS sequence"/>
</dbReference>
<name>A0A4U1BAP4_9GAMM</name>
<evidence type="ECO:0000256" key="8">
    <source>
        <dbReference type="PROSITE-ProRule" id="PRU00703"/>
    </source>
</evidence>
<feature type="transmembrane region" description="Helical" evidence="9">
    <location>
        <begin position="385"/>
        <end position="406"/>
    </location>
</feature>
<comment type="similarity">
    <text evidence="2">Belongs to the SLC41A transporter family.</text>
</comment>
<evidence type="ECO:0000256" key="7">
    <source>
        <dbReference type="ARBA" id="ARBA00023136"/>
    </source>
</evidence>
<evidence type="ECO:0000256" key="9">
    <source>
        <dbReference type="SAM" id="Phobius"/>
    </source>
</evidence>
<dbReference type="InterPro" id="IPR006668">
    <property type="entry name" value="Mg_transptr_MgtE_intracell_dom"/>
</dbReference>
<evidence type="ECO:0000256" key="6">
    <source>
        <dbReference type="ARBA" id="ARBA00022989"/>
    </source>
</evidence>
<evidence type="ECO:0000259" key="10">
    <source>
        <dbReference type="PROSITE" id="PS51371"/>
    </source>
</evidence>
<dbReference type="Pfam" id="PF03448">
    <property type="entry name" value="MgtE_N"/>
    <property type="match status" value="1"/>
</dbReference>
<feature type="transmembrane region" description="Helical" evidence="9">
    <location>
        <begin position="315"/>
        <end position="336"/>
    </location>
</feature>
<protein>
    <submittedName>
        <fullName evidence="11">Magnesium transporter</fullName>
    </submittedName>
</protein>
<keyword evidence="6 9" id="KW-1133">Transmembrane helix</keyword>
<evidence type="ECO:0000256" key="5">
    <source>
        <dbReference type="ARBA" id="ARBA00022842"/>
    </source>
</evidence>
<dbReference type="CDD" id="cd02205">
    <property type="entry name" value="CBS_pair_SF"/>
    <property type="match status" value="1"/>
</dbReference>
<dbReference type="AlphaFoldDB" id="A0A4U1BAP4"/>
<dbReference type="RefSeq" id="WP_136734296.1">
    <property type="nucleotide sequence ID" value="NZ_SWDB01000003.1"/>
</dbReference>
<feature type="domain" description="CBS" evidence="10">
    <location>
        <begin position="201"/>
        <end position="260"/>
    </location>
</feature>
<dbReference type="SMART" id="SM00924">
    <property type="entry name" value="MgtE_N"/>
    <property type="match status" value="1"/>
</dbReference>
<evidence type="ECO:0000256" key="2">
    <source>
        <dbReference type="ARBA" id="ARBA00009749"/>
    </source>
</evidence>
<dbReference type="InterPro" id="IPR046342">
    <property type="entry name" value="CBS_dom_sf"/>
</dbReference>
<feature type="transmembrane region" description="Helical" evidence="9">
    <location>
        <begin position="283"/>
        <end position="303"/>
    </location>
</feature>
<keyword evidence="12" id="KW-1185">Reference proteome</keyword>
<dbReference type="Pfam" id="PF00571">
    <property type="entry name" value="CBS"/>
    <property type="match status" value="1"/>
</dbReference>
<feature type="transmembrane region" description="Helical" evidence="9">
    <location>
        <begin position="418"/>
        <end position="446"/>
    </location>
</feature>
<dbReference type="PANTHER" id="PTHR41394:SF5">
    <property type="entry name" value="SLC41A_MGTE INTEGRAL MEMBRANE DOMAIN-CONTAINING PROTEIN"/>
    <property type="match status" value="1"/>
</dbReference>
<dbReference type="OrthoDB" id="9790355at2"/>
<dbReference type="EMBL" id="SWDB01000003">
    <property type="protein sequence ID" value="TKB47485.1"/>
    <property type="molecule type" value="Genomic_DNA"/>
</dbReference>
<dbReference type="InterPro" id="IPR038076">
    <property type="entry name" value="MgtE_N_sf"/>
</dbReference>
<dbReference type="GO" id="GO:0016020">
    <property type="term" value="C:membrane"/>
    <property type="evidence" value="ECO:0007669"/>
    <property type="project" value="UniProtKB-SubCell"/>
</dbReference>